<protein>
    <submittedName>
        <fullName evidence="2">Uncharacterized protein</fullName>
    </submittedName>
</protein>
<keyword evidence="1" id="KW-0472">Membrane</keyword>
<keyword evidence="1" id="KW-0812">Transmembrane</keyword>
<keyword evidence="3" id="KW-1185">Reference proteome</keyword>
<feature type="transmembrane region" description="Helical" evidence="1">
    <location>
        <begin position="32"/>
        <end position="54"/>
    </location>
</feature>
<comment type="caution">
    <text evidence="2">The sequence shown here is derived from an EMBL/GenBank/DDBJ whole genome shotgun (WGS) entry which is preliminary data.</text>
</comment>
<evidence type="ECO:0000313" key="3">
    <source>
        <dbReference type="Proteomes" id="UP000547879"/>
    </source>
</evidence>
<proteinExistence type="predicted"/>
<dbReference type="AlphaFoldDB" id="A0A7X0CYZ0"/>
<dbReference type="EMBL" id="JACHEG010000001">
    <property type="protein sequence ID" value="MBB6161769.1"/>
    <property type="molecule type" value="Genomic_DNA"/>
</dbReference>
<dbReference type="Proteomes" id="UP000547879">
    <property type="component" value="Unassembled WGS sequence"/>
</dbReference>
<evidence type="ECO:0000256" key="1">
    <source>
        <dbReference type="SAM" id="Phobius"/>
    </source>
</evidence>
<sequence>MFHMFGYLRGHIYPRSQMLCLAGAGQLRGSDAILGIMAVMLAVVAVAGVIEIVLF</sequence>
<accession>A0A7X0CYZ0</accession>
<gene>
    <name evidence="2" type="ORF">HNQ72_001566</name>
</gene>
<reference evidence="2 3" key="1">
    <citation type="submission" date="2020-08" db="EMBL/GenBank/DDBJ databases">
        <title>Genomic Encyclopedia of Type Strains, Phase IV (KMG-IV): sequencing the most valuable type-strain genomes for metagenomic binning, comparative biology and taxonomic classification.</title>
        <authorList>
            <person name="Goeker M."/>
        </authorList>
    </citation>
    <scope>NUCLEOTIDE SEQUENCE [LARGE SCALE GENOMIC DNA]</scope>
    <source>
        <strain evidence="2 3">DSM 100734</strain>
    </source>
</reference>
<evidence type="ECO:0000313" key="2">
    <source>
        <dbReference type="EMBL" id="MBB6161769.1"/>
    </source>
</evidence>
<organism evidence="2 3">
    <name type="scientific">Rhizobium wenxiniae</name>
    <dbReference type="NCBI Taxonomy" id="1737357"/>
    <lineage>
        <taxon>Bacteria</taxon>
        <taxon>Pseudomonadati</taxon>
        <taxon>Pseudomonadota</taxon>
        <taxon>Alphaproteobacteria</taxon>
        <taxon>Hyphomicrobiales</taxon>
        <taxon>Rhizobiaceae</taxon>
        <taxon>Rhizobium/Agrobacterium group</taxon>
        <taxon>Rhizobium</taxon>
    </lineage>
</organism>
<keyword evidence="1" id="KW-1133">Transmembrane helix</keyword>
<name>A0A7X0CYZ0_9HYPH</name>